<comment type="subcellular location">
    <subcellularLocation>
        <location evidence="1">Nucleus</location>
    </subcellularLocation>
</comment>
<dbReference type="InterPro" id="IPR017930">
    <property type="entry name" value="Myb_dom"/>
</dbReference>
<keyword evidence="6" id="KW-0539">Nucleus</keyword>
<evidence type="ECO:0000256" key="6">
    <source>
        <dbReference type="ARBA" id="ARBA00023242"/>
    </source>
</evidence>
<feature type="domain" description="HTH myb-type" evidence="9">
    <location>
        <begin position="129"/>
        <end position="179"/>
    </location>
</feature>
<evidence type="ECO:0000256" key="2">
    <source>
        <dbReference type="ARBA" id="ARBA00022737"/>
    </source>
</evidence>
<accession>A0A9E7K6V8</accession>
<dbReference type="SUPFAM" id="SSF46689">
    <property type="entry name" value="Homeodomain-like"/>
    <property type="match status" value="1"/>
</dbReference>
<evidence type="ECO:0000256" key="7">
    <source>
        <dbReference type="SAM" id="MobiDB-lite"/>
    </source>
</evidence>
<gene>
    <name evidence="10" type="ORF">MUK42_19484</name>
</gene>
<reference evidence="10" key="1">
    <citation type="submission" date="2022-05" db="EMBL/GenBank/DDBJ databases">
        <title>The Musa troglodytarum L. genome provides insights into the mechanism of non-climacteric behaviour and enrichment of carotenoids.</title>
        <authorList>
            <person name="Wang J."/>
        </authorList>
    </citation>
    <scope>NUCLEOTIDE SEQUENCE</scope>
    <source>
        <tissue evidence="10">Leaf</tissue>
    </source>
</reference>
<evidence type="ECO:0000313" key="11">
    <source>
        <dbReference type="Proteomes" id="UP001055439"/>
    </source>
</evidence>
<protein>
    <submittedName>
        <fullName evidence="10">Myb-like DNA-binding domain</fullName>
    </submittedName>
</protein>
<dbReference type="Gene3D" id="1.10.10.60">
    <property type="entry name" value="Homeodomain-like"/>
    <property type="match status" value="2"/>
</dbReference>
<name>A0A9E7K6V8_9LILI</name>
<keyword evidence="5" id="KW-0804">Transcription</keyword>
<dbReference type="GO" id="GO:0005634">
    <property type="term" value="C:nucleus"/>
    <property type="evidence" value="ECO:0007669"/>
    <property type="project" value="UniProtKB-SubCell"/>
</dbReference>
<dbReference type="PROSITE" id="PS50090">
    <property type="entry name" value="MYB_LIKE"/>
    <property type="match status" value="2"/>
</dbReference>
<dbReference type="EMBL" id="CP097507">
    <property type="protein sequence ID" value="URE05375.1"/>
    <property type="molecule type" value="Genomic_DNA"/>
</dbReference>
<keyword evidence="4 10" id="KW-0238">DNA-binding</keyword>
<keyword evidence="3" id="KW-0805">Transcription regulation</keyword>
<sequence length="306" mass="34152">MASGCYADSSSAKEVSSLFAGPTSSVESCPCSRSLKRTCRTFPFMESCLGFQENLQENTEVAHVAGEDNPDGGKTCARGHWRPAEDSKLRRLVELYGPQNWKLIAEKLNGRSGKSCRLRWFNQLDPKINRRPFTEQEEEKLMTAHRLYGNKWATIARLFPGRTDNAVKNQWHVIMARKYREQAVGHRRKKLGQPLHRRLGEAAAARHHFFPSLAAVVGSIGLHRVAHRGEDAVSGTPFDFFSEDKKDQEKKRFNSNNSPISLAIQRSSHASHVSVNGRPFEGNKESSHLDAAVAPTLIDFLGVGAT</sequence>
<evidence type="ECO:0000256" key="3">
    <source>
        <dbReference type="ARBA" id="ARBA00023015"/>
    </source>
</evidence>
<proteinExistence type="predicted"/>
<evidence type="ECO:0000259" key="9">
    <source>
        <dbReference type="PROSITE" id="PS51294"/>
    </source>
</evidence>
<dbReference type="SMART" id="SM00717">
    <property type="entry name" value="SANT"/>
    <property type="match status" value="2"/>
</dbReference>
<dbReference type="PROSITE" id="PS51294">
    <property type="entry name" value="HTH_MYB"/>
    <property type="match status" value="2"/>
</dbReference>
<feature type="domain" description="Myb-like" evidence="8">
    <location>
        <begin position="78"/>
        <end position="124"/>
    </location>
</feature>
<feature type="domain" description="HTH myb-type" evidence="9">
    <location>
        <begin position="73"/>
        <end position="128"/>
    </location>
</feature>
<feature type="domain" description="Myb-like" evidence="8">
    <location>
        <begin position="125"/>
        <end position="175"/>
    </location>
</feature>
<dbReference type="InterPro" id="IPR050560">
    <property type="entry name" value="MYB_TF"/>
</dbReference>
<evidence type="ECO:0000256" key="5">
    <source>
        <dbReference type="ARBA" id="ARBA00023163"/>
    </source>
</evidence>
<dbReference type="GO" id="GO:0000981">
    <property type="term" value="F:DNA-binding transcription factor activity, RNA polymerase II-specific"/>
    <property type="evidence" value="ECO:0007669"/>
    <property type="project" value="TreeGrafter"/>
</dbReference>
<evidence type="ECO:0000259" key="8">
    <source>
        <dbReference type="PROSITE" id="PS50090"/>
    </source>
</evidence>
<dbReference type="InterPro" id="IPR001005">
    <property type="entry name" value="SANT/Myb"/>
</dbReference>
<dbReference type="Proteomes" id="UP001055439">
    <property type="component" value="Chromosome 5"/>
</dbReference>
<dbReference type="CDD" id="cd00167">
    <property type="entry name" value="SANT"/>
    <property type="match status" value="2"/>
</dbReference>
<organism evidence="10 11">
    <name type="scientific">Musa troglodytarum</name>
    <name type="common">fe'i banana</name>
    <dbReference type="NCBI Taxonomy" id="320322"/>
    <lineage>
        <taxon>Eukaryota</taxon>
        <taxon>Viridiplantae</taxon>
        <taxon>Streptophyta</taxon>
        <taxon>Embryophyta</taxon>
        <taxon>Tracheophyta</taxon>
        <taxon>Spermatophyta</taxon>
        <taxon>Magnoliopsida</taxon>
        <taxon>Liliopsida</taxon>
        <taxon>Zingiberales</taxon>
        <taxon>Musaceae</taxon>
        <taxon>Musa</taxon>
    </lineage>
</organism>
<feature type="region of interest" description="Disordered" evidence="7">
    <location>
        <begin position="267"/>
        <end position="286"/>
    </location>
</feature>
<evidence type="ECO:0000256" key="4">
    <source>
        <dbReference type="ARBA" id="ARBA00023125"/>
    </source>
</evidence>
<dbReference type="AlphaFoldDB" id="A0A9E7K6V8"/>
<dbReference type="InterPro" id="IPR009057">
    <property type="entry name" value="Homeodomain-like_sf"/>
</dbReference>
<dbReference type="GO" id="GO:0000978">
    <property type="term" value="F:RNA polymerase II cis-regulatory region sequence-specific DNA binding"/>
    <property type="evidence" value="ECO:0007669"/>
    <property type="project" value="TreeGrafter"/>
</dbReference>
<dbReference type="FunFam" id="1.10.10.60:FF:000060">
    <property type="entry name" value="MYB transcription factor"/>
    <property type="match status" value="1"/>
</dbReference>
<dbReference type="OrthoDB" id="2143914at2759"/>
<keyword evidence="2" id="KW-0677">Repeat</keyword>
<dbReference type="PANTHER" id="PTHR45614">
    <property type="entry name" value="MYB PROTEIN-RELATED"/>
    <property type="match status" value="1"/>
</dbReference>
<dbReference type="Pfam" id="PF13921">
    <property type="entry name" value="Myb_DNA-bind_6"/>
    <property type="match status" value="1"/>
</dbReference>
<evidence type="ECO:0000256" key="1">
    <source>
        <dbReference type="ARBA" id="ARBA00004123"/>
    </source>
</evidence>
<keyword evidence="11" id="KW-1185">Reference proteome</keyword>
<evidence type="ECO:0000313" key="10">
    <source>
        <dbReference type="EMBL" id="URE05375.1"/>
    </source>
</evidence>
<dbReference type="PANTHER" id="PTHR45614:SF175">
    <property type="entry name" value="TRANSCRIPTION FACTOR MYB105-RELATED"/>
    <property type="match status" value="1"/>
</dbReference>